<dbReference type="Pfam" id="PF02586">
    <property type="entry name" value="SRAP"/>
    <property type="match status" value="1"/>
</dbReference>
<proteinExistence type="inferred from homology"/>
<dbReference type="Gene3D" id="3.90.1680.10">
    <property type="entry name" value="SOS response associated peptidase-like"/>
    <property type="match status" value="1"/>
</dbReference>
<evidence type="ECO:0000256" key="8">
    <source>
        <dbReference type="RuleBase" id="RU364100"/>
    </source>
</evidence>
<evidence type="ECO:0000256" key="2">
    <source>
        <dbReference type="ARBA" id="ARBA00022670"/>
    </source>
</evidence>
<keyword evidence="2 8" id="KW-0645">Protease</keyword>
<evidence type="ECO:0000256" key="6">
    <source>
        <dbReference type="ARBA" id="ARBA00023125"/>
    </source>
</evidence>
<dbReference type="Proteomes" id="UP001190464">
    <property type="component" value="Chromosome"/>
</dbReference>
<dbReference type="SUPFAM" id="SSF143081">
    <property type="entry name" value="BB1717-like"/>
    <property type="match status" value="1"/>
</dbReference>
<dbReference type="InterPro" id="IPR036590">
    <property type="entry name" value="SRAP-like"/>
</dbReference>
<keyword evidence="3" id="KW-0227">DNA damage</keyword>
<protein>
    <recommendedName>
        <fullName evidence="8">Abasic site processing protein</fullName>
        <ecNumber evidence="8">3.4.-.-</ecNumber>
    </recommendedName>
</protein>
<sequence>MCGRFAVTTDPALLAARIDAINEIPADADVGPNYNVAPTDGVATLVSRHAEPDKPGGSARLDGGEAKLELPHRPGDQPTRRLRLMRWGLVPSWTKAGPNGAPASGGPLLINARADKVTTSPAFSASAERRRCLVPMDGYYEWRAAGPGTGRGARKTPFYIHGDGAMLYAAGLWSVWRPNRLSDAVLSVAIITTAAVGELAGIHDRMPLLLPEDHWDTWLDPDAGVDTKLLARPPEVAGIAVREVSTLVNSVRNNSPELIAPAEPQPEQAYLL</sequence>
<evidence type="ECO:0000256" key="4">
    <source>
        <dbReference type="ARBA" id="ARBA00022801"/>
    </source>
</evidence>
<reference evidence="10 11" key="1">
    <citation type="submission" date="2023-08" db="EMBL/GenBank/DDBJ databases">
        <authorList>
            <person name="Folkvardsen B D."/>
            <person name="Norman A."/>
        </authorList>
    </citation>
    <scope>NUCLEOTIDE SEQUENCE [LARGE SCALE GENOMIC DNA]</scope>
    <source>
        <strain evidence="10 11">Mu0102</strain>
    </source>
</reference>
<keyword evidence="5" id="KW-0190">Covalent protein-DNA linkage</keyword>
<keyword evidence="7" id="KW-0456">Lyase</keyword>
<dbReference type="InterPro" id="IPR003738">
    <property type="entry name" value="SRAP"/>
</dbReference>
<evidence type="ECO:0000313" key="11">
    <source>
        <dbReference type="Proteomes" id="UP001190464"/>
    </source>
</evidence>
<dbReference type="EC" id="3.4.-.-" evidence="8"/>
<keyword evidence="6" id="KW-0238">DNA-binding</keyword>
<accession>A0ABN9NJI2</accession>
<gene>
    <name evidence="10" type="ORF">MU0102_003100</name>
</gene>
<dbReference type="PANTHER" id="PTHR13604:SF0">
    <property type="entry name" value="ABASIC SITE PROCESSING PROTEIN HMCES"/>
    <property type="match status" value="1"/>
</dbReference>
<dbReference type="RefSeq" id="WP_308483931.1">
    <property type="nucleotide sequence ID" value="NZ_OY726398.1"/>
</dbReference>
<keyword evidence="4 8" id="KW-0378">Hydrolase</keyword>
<evidence type="ECO:0000256" key="3">
    <source>
        <dbReference type="ARBA" id="ARBA00022763"/>
    </source>
</evidence>
<evidence type="ECO:0000313" key="10">
    <source>
        <dbReference type="EMBL" id="CAJ1507520.1"/>
    </source>
</evidence>
<dbReference type="EMBL" id="OY726398">
    <property type="protein sequence ID" value="CAJ1507520.1"/>
    <property type="molecule type" value="Genomic_DNA"/>
</dbReference>
<dbReference type="PANTHER" id="PTHR13604">
    <property type="entry name" value="DC12-RELATED"/>
    <property type="match status" value="1"/>
</dbReference>
<name>A0ABN9NJI2_9MYCO</name>
<feature type="region of interest" description="Disordered" evidence="9">
    <location>
        <begin position="49"/>
        <end position="77"/>
    </location>
</feature>
<comment type="similarity">
    <text evidence="1 8">Belongs to the SOS response-associated peptidase family.</text>
</comment>
<keyword evidence="11" id="KW-1185">Reference proteome</keyword>
<organism evidence="10 11">
    <name type="scientific">[Mycobacterium] holstebronense</name>
    <dbReference type="NCBI Taxonomy" id="3064288"/>
    <lineage>
        <taxon>Bacteria</taxon>
        <taxon>Bacillati</taxon>
        <taxon>Actinomycetota</taxon>
        <taxon>Actinomycetes</taxon>
        <taxon>Mycobacteriales</taxon>
        <taxon>Mycobacteriaceae</taxon>
        <taxon>Mycolicibacterium</taxon>
    </lineage>
</organism>
<evidence type="ECO:0000256" key="1">
    <source>
        <dbReference type="ARBA" id="ARBA00008136"/>
    </source>
</evidence>
<evidence type="ECO:0000256" key="9">
    <source>
        <dbReference type="SAM" id="MobiDB-lite"/>
    </source>
</evidence>
<evidence type="ECO:0000256" key="7">
    <source>
        <dbReference type="ARBA" id="ARBA00023239"/>
    </source>
</evidence>
<evidence type="ECO:0000256" key="5">
    <source>
        <dbReference type="ARBA" id="ARBA00023124"/>
    </source>
</evidence>
<feature type="compositionally biased region" description="Basic and acidic residues" evidence="9">
    <location>
        <begin position="62"/>
        <end position="77"/>
    </location>
</feature>